<keyword evidence="6" id="KW-1185">Reference proteome</keyword>
<dbReference type="GO" id="GO:0003777">
    <property type="term" value="F:microtubule motor activity"/>
    <property type="evidence" value="ECO:0007669"/>
    <property type="project" value="InterPro"/>
</dbReference>
<evidence type="ECO:0000256" key="2">
    <source>
        <dbReference type="SAM" id="MobiDB-lite"/>
    </source>
</evidence>
<feature type="binding site" evidence="1">
    <location>
        <begin position="126"/>
        <end position="133"/>
    </location>
    <ligand>
        <name>ATP</name>
        <dbReference type="ChEBI" id="CHEBI:30616"/>
    </ligand>
</feature>
<accession>A0A9P1BWZ4</accession>
<dbReference type="Proteomes" id="UP001152797">
    <property type="component" value="Unassembled WGS sequence"/>
</dbReference>
<feature type="region of interest" description="Disordered" evidence="2">
    <location>
        <begin position="192"/>
        <end position="212"/>
    </location>
</feature>
<dbReference type="PANTHER" id="PTHR47972:SF16">
    <property type="entry name" value="KINESIN-LIKE PROTEIN"/>
    <property type="match status" value="1"/>
</dbReference>
<dbReference type="GO" id="GO:0005524">
    <property type="term" value="F:ATP binding"/>
    <property type="evidence" value="ECO:0007669"/>
    <property type="project" value="UniProtKB-UniRule"/>
</dbReference>
<dbReference type="InterPro" id="IPR027417">
    <property type="entry name" value="P-loop_NTPase"/>
</dbReference>
<dbReference type="SUPFAM" id="SSF52540">
    <property type="entry name" value="P-loop containing nucleoside triphosphate hydrolases"/>
    <property type="match status" value="1"/>
</dbReference>
<dbReference type="Gene3D" id="3.40.850.10">
    <property type="entry name" value="Kinesin motor domain"/>
    <property type="match status" value="1"/>
</dbReference>
<dbReference type="OrthoDB" id="431079at2759"/>
<evidence type="ECO:0000313" key="6">
    <source>
        <dbReference type="Proteomes" id="UP001152797"/>
    </source>
</evidence>
<dbReference type="SMART" id="SM00129">
    <property type="entry name" value="KISc"/>
    <property type="match status" value="1"/>
</dbReference>
<dbReference type="GO" id="GO:0007018">
    <property type="term" value="P:microtubule-based movement"/>
    <property type="evidence" value="ECO:0007669"/>
    <property type="project" value="InterPro"/>
</dbReference>
<evidence type="ECO:0000313" key="4">
    <source>
        <dbReference type="EMBL" id="CAI3980863.1"/>
    </source>
</evidence>
<evidence type="ECO:0000256" key="1">
    <source>
        <dbReference type="PROSITE-ProRule" id="PRU00283"/>
    </source>
</evidence>
<sequence length="677" mass="75415">MGSAFERARLCNDLSCMKQIKEQLISLQGQGPEVDRLRRRVHNAIEDAKGHLRVFCRVRPLSEKELDMDEEVVRMVDNMKIELPRNGVFTFDGVFAAGRQEEVFEECKDLVQSTVDGHNVTIFAYGQTGAGKTYTLHGTPQEEGIAGRAISELFQILKRFQQSSNAARSFVVSASMFELYRNRLVDLLRRPEKRAKSPPCSPPCSPKLSLRSSESGLQVDNLAEEEVEDATQLKRLLSRGLAARTTAPNALNAESSRSHLIFTIKVTSTDGQNPLSGKLVLCDLGGSERLKKSEATGEHLKEAIEINRSLTALGDVIEAVAERKRQVPYRNHKLTQLLQDDWSGWGRKRFLLRYDPPGVGLEVEDDDHQLSVQHKSLPGKSEVHSAKDINGLVDALIDEESTLLTRRRHREGLIQLLSRLYEVDVTAEAQEEANNEPETHEAPDGMQGATVVLTGLREPHQVFNGEIATVVKSKGEKQKYEVEVKGQIVKVKGKEHLLMASSSGTLAPGVFVAIRGLRNHVELNGCIAKVSECHEESQRYEVRALDSGQLFRVKKENVVLIEASPGVQAAATALKENRDAMKENKDPNSTPRKARDKEREPQRGEEESDVFEIGSTVELVGLKTAQAYNGQQAEVLSVDRVRGRYEIRLHDGSVKTIRAENVRLVGKSPRPKRKEKG</sequence>
<dbReference type="PANTHER" id="PTHR47972">
    <property type="entry name" value="KINESIN-LIKE PROTEIN KLP-3"/>
    <property type="match status" value="1"/>
</dbReference>
<keyword evidence="1" id="KW-0505">Motor protein</keyword>
<keyword evidence="1" id="KW-0547">Nucleotide-binding</keyword>
<dbReference type="PROSITE" id="PS50067">
    <property type="entry name" value="KINESIN_MOTOR_2"/>
    <property type="match status" value="1"/>
</dbReference>
<dbReference type="Pfam" id="PF00225">
    <property type="entry name" value="Kinesin"/>
    <property type="match status" value="1"/>
</dbReference>
<dbReference type="PRINTS" id="PR00380">
    <property type="entry name" value="KINESINHEAVY"/>
</dbReference>
<evidence type="ECO:0000313" key="5">
    <source>
        <dbReference type="EMBL" id="CAL4768175.1"/>
    </source>
</evidence>
<proteinExistence type="inferred from homology"/>
<feature type="region of interest" description="Disordered" evidence="2">
    <location>
        <begin position="576"/>
        <end position="610"/>
    </location>
</feature>
<dbReference type="InterPro" id="IPR027640">
    <property type="entry name" value="Kinesin-like_fam"/>
</dbReference>
<dbReference type="InterPro" id="IPR001752">
    <property type="entry name" value="Kinesin_motor_dom"/>
</dbReference>
<comment type="similarity">
    <text evidence="1">Belongs to the TRAFAC class myosin-kinesin ATPase superfamily. Kinesin family.</text>
</comment>
<reference evidence="5 6" key="2">
    <citation type="submission" date="2024-05" db="EMBL/GenBank/DDBJ databases">
        <authorList>
            <person name="Chen Y."/>
            <person name="Shah S."/>
            <person name="Dougan E. K."/>
            <person name="Thang M."/>
            <person name="Chan C."/>
        </authorList>
    </citation>
    <scope>NUCLEOTIDE SEQUENCE [LARGE SCALE GENOMIC DNA]</scope>
</reference>
<reference evidence="4" key="1">
    <citation type="submission" date="2022-10" db="EMBL/GenBank/DDBJ databases">
        <authorList>
            <person name="Chen Y."/>
            <person name="Dougan E. K."/>
            <person name="Chan C."/>
            <person name="Rhodes N."/>
            <person name="Thang M."/>
        </authorList>
    </citation>
    <scope>NUCLEOTIDE SEQUENCE</scope>
</reference>
<comment type="caution">
    <text evidence="4">The sequence shown here is derived from an EMBL/GenBank/DDBJ whole genome shotgun (WGS) entry which is preliminary data.</text>
</comment>
<feature type="compositionally biased region" description="Basic and acidic residues" evidence="2">
    <location>
        <begin position="593"/>
        <end position="605"/>
    </location>
</feature>
<feature type="compositionally biased region" description="Basic and acidic residues" evidence="2">
    <location>
        <begin position="576"/>
        <end position="586"/>
    </location>
</feature>
<gene>
    <name evidence="4" type="ORF">C1SCF055_LOCUS8711</name>
</gene>
<dbReference type="InterPro" id="IPR036961">
    <property type="entry name" value="Kinesin_motor_dom_sf"/>
</dbReference>
<name>A0A9P1BWZ4_9DINO</name>
<dbReference type="EMBL" id="CAMXCT020000591">
    <property type="protein sequence ID" value="CAL1134238.1"/>
    <property type="molecule type" value="Genomic_DNA"/>
</dbReference>
<dbReference type="GO" id="GO:0008017">
    <property type="term" value="F:microtubule binding"/>
    <property type="evidence" value="ECO:0007669"/>
    <property type="project" value="InterPro"/>
</dbReference>
<evidence type="ECO:0000259" key="3">
    <source>
        <dbReference type="PROSITE" id="PS50067"/>
    </source>
</evidence>
<feature type="domain" description="Kinesin motor" evidence="3">
    <location>
        <begin position="51"/>
        <end position="382"/>
    </location>
</feature>
<organism evidence="4">
    <name type="scientific">Cladocopium goreaui</name>
    <dbReference type="NCBI Taxonomy" id="2562237"/>
    <lineage>
        <taxon>Eukaryota</taxon>
        <taxon>Sar</taxon>
        <taxon>Alveolata</taxon>
        <taxon>Dinophyceae</taxon>
        <taxon>Suessiales</taxon>
        <taxon>Symbiodiniaceae</taxon>
        <taxon>Cladocopium</taxon>
    </lineage>
</organism>
<dbReference type="EMBL" id="CAMXCT030000591">
    <property type="protein sequence ID" value="CAL4768175.1"/>
    <property type="molecule type" value="Genomic_DNA"/>
</dbReference>
<dbReference type="AlphaFoldDB" id="A0A9P1BWZ4"/>
<protein>
    <submittedName>
        <fullName evidence="5">Kinesin-like protein KIN-14I (Kinesin-like calmodulin-binding protein) (OsKCBP)</fullName>
    </submittedName>
</protein>
<keyword evidence="1" id="KW-0067">ATP-binding</keyword>
<dbReference type="EMBL" id="CAMXCT010000591">
    <property type="protein sequence ID" value="CAI3980863.1"/>
    <property type="molecule type" value="Genomic_DNA"/>
</dbReference>